<dbReference type="InterPro" id="IPR011761">
    <property type="entry name" value="ATP-grasp"/>
</dbReference>
<organism evidence="3 4">
    <name type="scientific">Capnocytophaga stomatis</name>
    <dbReference type="NCBI Taxonomy" id="1848904"/>
    <lineage>
        <taxon>Bacteria</taxon>
        <taxon>Pseudomonadati</taxon>
        <taxon>Bacteroidota</taxon>
        <taxon>Flavobacteriia</taxon>
        <taxon>Flavobacteriales</taxon>
        <taxon>Flavobacteriaceae</taxon>
        <taxon>Capnocytophaga</taxon>
    </lineage>
</organism>
<gene>
    <name evidence="3" type="ORF">CGC58_04905</name>
</gene>
<dbReference type="Proteomes" id="UP000217348">
    <property type="component" value="Chromosome"/>
</dbReference>
<evidence type="ECO:0000259" key="2">
    <source>
        <dbReference type="PROSITE" id="PS50975"/>
    </source>
</evidence>
<dbReference type="RefSeq" id="WP_095895493.1">
    <property type="nucleotide sequence ID" value="NZ_CP022387.1"/>
</dbReference>
<evidence type="ECO:0000313" key="3">
    <source>
        <dbReference type="EMBL" id="ATA89112.1"/>
    </source>
</evidence>
<dbReference type="GO" id="GO:0005524">
    <property type="term" value="F:ATP binding"/>
    <property type="evidence" value="ECO:0007669"/>
    <property type="project" value="UniProtKB-UniRule"/>
</dbReference>
<dbReference type="InterPro" id="IPR013815">
    <property type="entry name" value="ATP_grasp_subdomain_1"/>
</dbReference>
<dbReference type="EMBL" id="CP022387">
    <property type="protein sequence ID" value="ATA89112.1"/>
    <property type="molecule type" value="Genomic_DNA"/>
</dbReference>
<dbReference type="AlphaFoldDB" id="A0A250FVC7"/>
<evidence type="ECO:0000256" key="1">
    <source>
        <dbReference type="PROSITE-ProRule" id="PRU00409"/>
    </source>
</evidence>
<reference evidence="4" key="1">
    <citation type="submission" date="2017-06" db="EMBL/GenBank/DDBJ databases">
        <title>Capnocytophaga spp. assemblies.</title>
        <authorList>
            <person name="Gulvik C.A."/>
        </authorList>
    </citation>
    <scope>NUCLEOTIDE SEQUENCE [LARGE SCALE GENOMIC DNA]</scope>
    <source>
        <strain evidence="4">H2177</strain>
    </source>
</reference>
<dbReference type="SUPFAM" id="SSF56059">
    <property type="entry name" value="Glutathione synthetase ATP-binding domain-like"/>
    <property type="match status" value="1"/>
</dbReference>
<protein>
    <submittedName>
        <fullName evidence="3">Carbamoyl phosphate synthase</fullName>
    </submittedName>
</protein>
<keyword evidence="1" id="KW-0547">Nucleotide-binding</keyword>
<feature type="domain" description="ATP-grasp" evidence="2">
    <location>
        <begin position="117"/>
        <end position="293"/>
    </location>
</feature>
<keyword evidence="1" id="KW-0067">ATP-binding</keyword>
<dbReference type="GO" id="GO:0046872">
    <property type="term" value="F:metal ion binding"/>
    <property type="evidence" value="ECO:0007669"/>
    <property type="project" value="InterPro"/>
</dbReference>
<dbReference type="NCBIfam" id="NF009406">
    <property type="entry name" value="PRK12767.1-5"/>
    <property type="match status" value="1"/>
</dbReference>
<dbReference type="Gene3D" id="3.30.1490.20">
    <property type="entry name" value="ATP-grasp fold, A domain"/>
    <property type="match status" value="1"/>
</dbReference>
<evidence type="ECO:0000313" key="4">
    <source>
        <dbReference type="Proteomes" id="UP000217348"/>
    </source>
</evidence>
<dbReference type="InterPro" id="IPR003806">
    <property type="entry name" value="ATP-grasp_PylC-type"/>
</dbReference>
<dbReference type="PANTHER" id="PTHR23132">
    <property type="entry name" value="D-ALANINE--D-ALANINE LIGASE"/>
    <property type="match status" value="1"/>
</dbReference>
<dbReference type="Gene3D" id="3.30.470.20">
    <property type="entry name" value="ATP-grasp fold, B domain"/>
    <property type="match status" value="1"/>
</dbReference>
<dbReference type="InterPro" id="IPR048764">
    <property type="entry name" value="PylC_N"/>
</dbReference>
<dbReference type="PROSITE" id="PS50975">
    <property type="entry name" value="ATP_GRASP"/>
    <property type="match status" value="1"/>
</dbReference>
<proteinExistence type="predicted"/>
<dbReference type="PANTHER" id="PTHR23132:SF14">
    <property type="entry name" value="ATP-GRASP DOMAIN-CONTAINING PROTEIN"/>
    <property type="match status" value="1"/>
</dbReference>
<sequence>MNILLCSVGRRARLLQDLKKTLEGRGKLVATDNSNTAPALYFADKNYVVPKITDSDYLDVILDICKRENIQAITTFIDPEIEILSKNRELFLSNGVLPLCPSAKTAFLCFDKYEMFKYLKEKNINTVLTYDSLEDFKEALKKENINFPVFIKPKCGSGSVGATKIENIEELETVIAENSHDYIIQEFMDGEDLDADVYIDCITNKPVSIFSKRKIETRIGGASKTISFKDEKLFSFIRKVLKEFEFFGPIDMDFFYKNGEYYLSEINPRFGGAYLHAHGAGINFVKLIENNLLNKANEEKIGDYDEDIIMMMYDDVVIKRKSDLAREF</sequence>
<dbReference type="KEGG" id="csto:CGC58_04905"/>
<dbReference type="Pfam" id="PF02655">
    <property type="entry name" value="ATP-grasp_3"/>
    <property type="match status" value="1"/>
</dbReference>
<dbReference type="OrthoDB" id="650389at2"/>
<dbReference type="Gene3D" id="3.40.50.20">
    <property type="match status" value="1"/>
</dbReference>
<accession>A0A250FVC7</accession>
<dbReference type="GO" id="GO:0008716">
    <property type="term" value="F:D-alanine-D-alanine ligase activity"/>
    <property type="evidence" value="ECO:0007669"/>
    <property type="project" value="TreeGrafter"/>
</dbReference>
<name>A0A250FVC7_9FLAO</name>
<dbReference type="Pfam" id="PF21360">
    <property type="entry name" value="PylC-like_N"/>
    <property type="match status" value="1"/>
</dbReference>